<organism evidence="2 3">
    <name type="scientific">Thyridium curvatum</name>
    <dbReference type="NCBI Taxonomy" id="1093900"/>
    <lineage>
        <taxon>Eukaryota</taxon>
        <taxon>Fungi</taxon>
        <taxon>Dikarya</taxon>
        <taxon>Ascomycota</taxon>
        <taxon>Pezizomycotina</taxon>
        <taxon>Sordariomycetes</taxon>
        <taxon>Sordariomycetidae</taxon>
        <taxon>Thyridiales</taxon>
        <taxon>Thyridiaceae</taxon>
        <taxon>Thyridium</taxon>
    </lineage>
</organism>
<dbReference type="OrthoDB" id="3883941at2759"/>
<reference evidence="2 3" key="1">
    <citation type="submission" date="2019-06" db="EMBL/GenBank/DDBJ databases">
        <title>Draft genome sequence of the filamentous fungus Phialemoniopsis curvata isolated from diesel fuel.</title>
        <authorList>
            <person name="Varaljay V.A."/>
            <person name="Lyon W.J."/>
            <person name="Crouch A.L."/>
            <person name="Drake C.E."/>
            <person name="Hollomon J.M."/>
            <person name="Nadeau L.J."/>
            <person name="Nunn H.S."/>
            <person name="Stevenson B.S."/>
            <person name="Bojanowski C.L."/>
            <person name="Crookes-Goodson W.J."/>
        </authorList>
    </citation>
    <scope>NUCLEOTIDE SEQUENCE [LARGE SCALE GENOMIC DNA]</scope>
    <source>
        <strain evidence="2 3">D216</strain>
    </source>
</reference>
<feature type="region of interest" description="Disordered" evidence="1">
    <location>
        <begin position="1"/>
        <end position="50"/>
    </location>
</feature>
<keyword evidence="3" id="KW-1185">Reference proteome</keyword>
<proteinExistence type="predicted"/>
<feature type="compositionally biased region" description="Polar residues" evidence="1">
    <location>
        <begin position="17"/>
        <end position="37"/>
    </location>
</feature>
<evidence type="ECO:0000313" key="2">
    <source>
        <dbReference type="EMBL" id="TPX17859.1"/>
    </source>
</evidence>
<dbReference type="Proteomes" id="UP000319257">
    <property type="component" value="Unassembled WGS sequence"/>
</dbReference>
<dbReference type="STRING" id="1093900.A0A507BK94"/>
<sequence length="414" mass="45222">MLSRTIRPAARCARQTPRVQLAQNARTQTARSSKRFQSTGSSSASSASSGASPALVGAASGAAASVVVFYTWYATSGMKDVVAAGKQVKQYAEAAKQKVQEKTPNAGEAYKWVRDTAKSYAAFIPGAGRYIDQAFDDLDEVREKHGDEFDRIATEAYNELKDLSYRGGVNADTAAKAWEIISKHVDALMDLAGDASEDILNNHPQLKDKLGGSFDQLKEMGNNFGPQAKEEVDKTWKQVKDIAAGGMAAENIDKVKSLIKEKQEKLRGFADEAWQKGLDKSKPYLDKNPEIKKLVEDNADQLKKGNFMQLWGQIKESASSGDTKSLEKYIKTAVGKAKGFDLGGLEQWLKAVPGGSEILPKLQQLQEVADKRGEDAEKLVKETMKDLQEVLAKRAEQAKELAEGVKDDAKKPSK</sequence>
<dbReference type="AlphaFoldDB" id="A0A507BK94"/>
<dbReference type="RefSeq" id="XP_030999570.1">
    <property type="nucleotide sequence ID" value="XM_031137207.1"/>
</dbReference>
<evidence type="ECO:0000256" key="1">
    <source>
        <dbReference type="SAM" id="MobiDB-lite"/>
    </source>
</evidence>
<feature type="compositionally biased region" description="Low complexity" evidence="1">
    <location>
        <begin position="38"/>
        <end position="50"/>
    </location>
</feature>
<protein>
    <submittedName>
        <fullName evidence="2">Uncharacterized protein</fullName>
    </submittedName>
</protein>
<accession>A0A507BK94</accession>
<dbReference type="InParanoid" id="A0A507BK94"/>
<evidence type="ECO:0000313" key="3">
    <source>
        <dbReference type="Proteomes" id="UP000319257"/>
    </source>
</evidence>
<dbReference type="EMBL" id="SKBQ01000012">
    <property type="protein sequence ID" value="TPX17859.1"/>
    <property type="molecule type" value="Genomic_DNA"/>
</dbReference>
<dbReference type="GeneID" id="41970407"/>
<gene>
    <name evidence="2" type="ORF">E0L32_002960</name>
</gene>
<comment type="caution">
    <text evidence="2">The sequence shown here is derived from an EMBL/GenBank/DDBJ whole genome shotgun (WGS) entry which is preliminary data.</text>
</comment>
<name>A0A507BK94_9PEZI</name>